<dbReference type="InterPro" id="IPR027417">
    <property type="entry name" value="P-loop_NTPase"/>
</dbReference>
<evidence type="ECO:0000313" key="5">
    <source>
        <dbReference type="EMBL" id="KAF0308982.1"/>
    </source>
</evidence>
<dbReference type="Pfam" id="PF00685">
    <property type="entry name" value="Sulfotransfer_1"/>
    <property type="match status" value="1"/>
</dbReference>
<keyword evidence="2 5" id="KW-0808">Transferase</keyword>
<dbReference type="AlphaFoldDB" id="A0A6A4X3V2"/>
<sequence length="702" mass="77141">MSAAASTPQRRRSANLAAFSTVRSRKVAPPQARLNDQELREMTELAMHTWRVLFMAPLWSVTIANARQFETLLLKLKKLVKATLEEMPEHTGLKVSASSLTSIAEVVPAIRLTVTAAGRRAPVAELLLCSAETVLRSLPDECAAECVWLPLVLARGSGPVRDAVLARLRSVYGSAAVAPGFSQDDMRWMASMWAARPGITFDGDVTLDYATPQSVSTAGLRSVNIRLSGEDMGLIHARRVMTVDMRGGSVHGTNQIMTREAMHTFHRVLAKVGEDAVGLPLSAFDLQSFVLPLAKVYSDGRGTGEMGTETASGPTAEQAGHAANVEPGEAPGSRPLPCLSNGGSKPDPTPPQGTPGHPAGSEEDPEAAAAEPVAFPYKLRPLDPVTQRRVIADFPALPHGLQSVLDWDFKVAGTATAADFAAHLNQPLRRGDVWVCSPPKCGSMWTQELVWLLENQLDFDGCRAMLTDRWRFGESRFAADLEERARIAAARPATAPVPDPAAARSRFVKSHLPLSLSPPRLLDTCKVVYLARNPKDICVSFFNHARRYKTVNFGGSLETFAEHFLAGTVVMTPVVPHMLEAWRLRHHPNLCFIFYEDMKRDLRGQIRRLAAFLDRPCSDSDVERLAEYLHIDNFRKNPWRSEDFGKQAGMVNEGAGEFIRTGKTGDWKNHLSPELSARFDSWIESQLSGSDLRFVMELDKQD</sequence>
<reference evidence="5 6" key="1">
    <citation type="submission" date="2019-07" db="EMBL/GenBank/DDBJ databases">
        <title>Draft genome assembly of a fouling barnacle, Amphibalanus amphitrite (Darwin, 1854): The first reference genome for Thecostraca.</title>
        <authorList>
            <person name="Kim W."/>
        </authorList>
    </citation>
    <scope>NUCLEOTIDE SEQUENCE [LARGE SCALE GENOMIC DNA]</scope>
    <source>
        <strain evidence="5">SNU_AA5</strain>
        <tissue evidence="5">Soma without cirri and trophi</tissue>
    </source>
</reference>
<name>A0A6A4X3V2_AMPAM</name>
<organism evidence="5 6">
    <name type="scientific">Amphibalanus amphitrite</name>
    <name type="common">Striped barnacle</name>
    <name type="synonym">Balanus amphitrite</name>
    <dbReference type="NCBI Taxonomy" id="1232801"/>
    <lineage>
        <taxon>Eukaryota</taxon>
        <taxon>Metazoa</taxon>
        <taxon>Ecdysozoa</taxon>
        <taxon>Arthropoda</taxon>
        <taxon>Crustacea</taxon>
        <taxon>Multicrustacea</taxon>
        <taxon>Cirripedia</taxon>
        <taxon>Thoracica</taxon>
        <taxon>Thoracicalcarea</taxon>
        <taxon>Balanomorpha</taxon>
        <taxon>Balanoidea</taxon>
        <taxon>Balanidae</taxon>
        <taxon>Amphibalaninae</taxon>
        <taxon>Amphibalanus</taxon>
    </lineage>
</organism>
<feature type="domain" description="Sulfotransferase" evidence="4">
    <location>
        <begin position="431"/>
        <end position="690"/>
    </location>
</feature>
<evidence type="ECO:0000313" key="6">
    <source>
        <dbReference type="Proteomes" id="UP000440578"/>
    </source>
</evidence>
<accession>A0A6A4X3V2</accession>
<evidence type="ECO:0000256" key="2">
    <source>
        <dbReference type="ARBA" id="ARBA00022679"/>
    </source>
</evidence>
<dbReference type="SUPFAM" id="SSF52540">
    <property type="entry name" value="P-loop containing nucleoside triphosphate hydrolases"/>
    <property type="match status" value="1"/>
</dbReference>
<protein>
    <submittedName>
        <fullName evidence="5">Sulfotransferase 1C4</fullName>
    </submittedName>
</protein>
<feature type="region of interest" description="Disordered" evidence="3">
    <location>
        <begin position="302"/>
        <end position="369"/>
    </location>
</feature>
<comment type="caution">
    <text evidence="5">The sequence shown here is derived from an EMBL/GenBank/DDBJ whole genome shotgun (WGS) entry which is preliminary data.</text>
</comment>
<keyword evidence="6" id="KW-1185">Reference proteome</keyword>
<dbReference type="GO" id="GO:0008146">
    <property type="term" value="F:sulfotransferase activity"/>
    <property type="evidence" value="ECO:0007669"/>
    <property type="project" value="InterPro"/>
</dbReference>
<comment type="similarity">
    <text evidence="1">Belongs to the sulfotransferase 1 family.</text>
</comment>
<evidence type="ECO:0000259" key="4">
    <source>
        <dbReference type="Pfam" id="PF00685"/>
    </source>
</evidence>
<dbReference type="Pfam" id="PF13092">
    <property type="entry name" value="CENP-L"/>
    <property type="match status" value="1"/>
</dbReference>
<dbReference type="Proteomes" id="UP000440578">
    <property type="component" value="Unassembled WGS sequence"/>
</dbReference>
<dbReference type="InterPro" id="IPR025204">
    <property type="entry name" value="CENP-L"/>
</dbReference>
<dbReference type="OrthoDB" id="205623at2759"/>
<gene>
    <name evidence="5" type="primary">SULT1C4_4</name>
    <name evidence="5" type="ORF">FJT64_019823</name>
</gene>
<dbReference type="EMBL" id="VIIS01000445">
    <property type="protein sequence ID" value="KAF0308982.1"/>
    <property type="molecule type" value="Genomic_DNA"/>
</dbReference>
<evidence type="ECO:0000256" key="1">
    <source>
        <dbReference type="ARBA" id="ARBA00005771"/>
    </source>
</evidence>
<dbReference type="Gene3D" id="3.40.50.300">
    <property type="entry name" value="P-loop containing nucleotide triphosphate hydrolases"/>
    <property type="match status" value="1"/>
</dbReference>
<proteinExistence type="inferred from homology"/>
<dbReference type="PANTHER" id="PTHR11783">
    <property type="entry name" value="SULFOTRANSFERASE SULT"/>
    <property type="match status" value="1"/>
</dbReference>
<evidence type="ECO:0000256" key="3">
    <source>
        <dbReference type="SAM" id="MobiDB-lite"/>
    </source>
</evidence>
<dbReference type="InterPro" id="IPR000863">
    <property type="entry name" value="Sulfotransferase_dom"/>
</dbReference>